<sequence>MTVREWFRDGGGLDWPRVLLAALSVAVLGGLLVAAATSSAAFGPYNPSWDGTSELRSQVASEPGVESEMVRDTARYDAHEPNETVAFVVAPDESYADEDAERLRRFVADGGTLVVLENFGTSGNELLAAVGADTRTDGVLLRDEQEYYRGPTMPVATGVENHTYTDGIERLTLNHASALEVPEDGDGNTTVLVRTSEYAYRDADGDGELGADESLDAYPVAAVENVSEGRVVTVGDPSIAINAMIDEPDNAAFLGRLYADADRVLIDLSHSEDLPPLTSAVLAFRDLPLAQVLVGALGIVGIATLSGRRVRPSLERVRTRIGGSRDRRTPLDDATPGPSVETVDERRAAVLRERHPDWNEARVRRVIAALNRDDAEPEDQ</sequence>
<keyword evidence="4" id="KW-1185">Reference proteome</keyword>
<gene>
    <name evidence="3" type="ORF">J0X25_12675</name>
</gene>
<reference evidence="3 4" key="1">
    <citation type="submission" date="2021-03" db="EMBL/GenBank/DDBJ databases">
        <title>Haloterrigena longa sp. nov. and Haloterrigena limicola sp. nov., extremely halophilic archaea isolated from a salt lake.</title>
        <authorList>
            <person name="Henglin C."/>
        </authorList>
    </citation>
    <scope>NUCLEOTIDE SEQUENCE [LARGE SCALE GENOMIC DNA]</scope>
    <source>
        <strain evidence="3 4">KZCA68</strain>
    </source>
</reference>
<dbReference type="SUPFAM" id="SSF52317">
    <property type="entry name" value="Class I glutamine amidotransferase-like"/>
    <property type="match status" value="1"/>
</dbReference>
<evidence type="ECO:0000313" key="3">
    <source>
        <dbReference type="EMBL" id="QSW98251.1"/>
    </source>
</evidence>
<feature type="domain" description="DUF4350" evidence="2">
    <location>
        <begin position="44"/>
        <end position="256"/>
    </location>
</feature>
<dbReference type="InterPro" id="IPR025646">
    <property type="entry name" value="DUF4350"/>
</dbReference>
<dbReference type="RefSeq" id="WP_207287861.1">
    <property type="nucleotide sequence ID" value="NZ_CP071462.1"/>
</dbReference>
<dbReference type="KEGG" id="hakz:J0X25_12675"/>
<feature type="compositionally biased region" description="Basic and acidic residues" evidence="1">
    <location>
        <begin position="318"/>
        <end position="331"/>
    </location>
</feature>
<feature type="region of interest" description="Disordered" evidence="1">
    <location>
        <begin position="318"/>
        <end position="341"/>
    </location>
</feature>
<dbReference type="EMBL" id="CP071462">
    <property type="protein sequence ID" value="QSW98251.1"/>
    <property type="molecule type" value="Genomic_DNA"/>
</dbReference>
<dbReference type="Proteomes" id="UP000663203">
    <property type="component" value="Chromosome"/>
</dbReference>
<dbReference type="Gene3D" id="3.40.50.880">
    <property type="match status" value="1"/>
</dbReference>
<evidence type="ECO:0000313" key="4">
    <source>
        <dbReference type="Proteomes" id="UP000663203"/>
    </source>
</evidence>
<name>A0A8A2V9V1_9EURY</name>
<evidence type="ECO:0000256" key="1">
    <source>
        <dbReference type="SAM" id="MobiDB-lite"/>
    </source>
</evidence>
<dbReference type="InterPro" id="IPR029062">
    <property type="entry name" value="Class_I_gatase-like"/>
</dbReference>
<organism evidence="3 4">
    <name type="scientific">Haloterrigena alkaliphila</name>
    <dbReference type="NCBI Taxonomy" id="2816475"/>
    <lineage>
        <taxon>Archaea</taxon>
        <taxon>Methanobacteriati</taxon>
        <taxon>Methanobacteriota</taxon>
        <taxon>Stenosarchaea group</taxon>
        <taxon>Halobacteria</taxon>
        <taxon>Halobacteriales</taxon>
        <taxon>Natrialbaceae</taxon>
        <taxon>Haloterrigena</taxon>
    </lineage>
</organism>
<protein>
    <submittedName>
        <fullName evidence="3">DUF4350 domain-containing protein</fullName>
    </submittedName>
</protein>
<proteinExistence type="predicted"/>
<dbReference type="GeneID" id="63188174"/>
<dbReference type="Pfam" id="PF14258">
    <property type="entry name" value="DUF4350"/>
    <property type="match status" value="1"/>
</dbReference>
<evidence type="ECO:0000259" key="2">
    <source>
        <dbReference type="Pfam" id="PF14258"/>
    </source>
</evidence>
<accession>A0A8A2V9V1</accession>
<dbReference type="AlphaFoldDB" id="A0A8A2V9V1"/>